<feature type="non-terminal residue" evidence="3">
    <location>
        <position position="172"/>
    </location>
</feature>
<name>A0A382CDV9_9ZZZZ</name>
<keyword evidence="1" id="KW-0472">Membrane</keyword>
<feature type="transmembrane region" description="Helical" evidence="1">
    <location>
        <begin position="149"/>
        <end position="168"/>
    </location>
</feature>
<reference evidence="3" key="1">
    <citation type="submission" date="2018-05" db="EMBL/GenBank/DDBJ databases">
        <authorList>
            <person name="Lanie J.A."/>
            <person name="Ng W.-L."/>
            <person name="Kazmierczak K.M."/>
            <person name="Andrzejewski T.M."/>
            <person name="Davidsen T.M."/>
            <person name="Wayne K.J."/>
            <person name="Tettelin H."/>
            <person name="Glass J.I."/>
            <person name="Rusch D."/>
            <person name="Podicherti R."/>
            <person name="Tsui H.-C.T."/>
            <person name="Winkler M.E."/>
        </authorList>
    </citation>
    <scope>NUCLEOTIDE SEQUENCE</scope>
</reference>
<feature type="domain" description="CAAX prenyl protease 1 N-terminal" evidence="2">
    <location>
        <begin position="28"/>
        <end position="172"/>
    </location>
</feature>
<evidence type="ECO:0000259" key="2">
    <source>
        <dbReference type="Pfam" id="PF16491"/>
    </source>
</evidence>
<dbReference type="PANTHER" id="PTHR10120">
    <property type="entry name" value="CAAX PRENYL PROTEASE 1"/>
    <property type="match status" value="1"/>
</dbReference>
<feature type="transmembrane region" description="Helical" evidence="1">
    <location>
        <begin position="104"/>
        <end position="123"/>
    </location>
</feature>
<organism evidence="3">
    <name type="scientific">marine metagenome</name>
    <dbReference type="NCBI Taxonomy" id="408172"/>
    <lineage>
        <taxon>unclassified sequences</taxon>
        <taxon>metagenomes</taxon>
        <taxon>ecological metagenomes</taxon>
    </lineage>
</organism>
<keyword evidence="1" id="KW-0812">Transmembrane</keyword>
<gene>
    <name evidence="3" type="ORF">METZ01_LOCUS177074</name>
</gene>
<evidence type="ECO:0000313" key="3">
    <source>
        <dbReference type="EMBL" id="SVB24220.1"/>
    </source>
</evidence>
<dbReference type="Pfam" id="PF16491">
    <property type="entry name" value="Peptidase_M48_N"/>
    <property type="match status" value="1"/>
</dbReference>
<protein>
    <recommendedName>
        <fullName evidence="2">CAAX prenyl protease 1 N-terminal domain-containing protein</fullName>
    </recommendedName>
</protein>
<feature type="transmembrane region" description="Helical" evidence="1">
    <location>
        <begin position="70"/>
        <end position="92"/>
    </location>
</feature>
<dbReference type="EMBL" id="UINC01034026">
    <property type="protein sequence ID" value="SVB24220.1"/>
    <property type="molecule type" value="Genomic_DNA"/>
</dbReference>
<dbReference type="AlphaFoldDB" id="A0A382CDV9"/>
<proteinExistence type="predicted"/>
<dbReference type="InterPro" id="IPR032456">
    <property type="entry name" value="Peptidase_M48_N"/>
</dbReference>
<sequence>MSTFATVTLGLILIRYCFELWLDALNAAHVRNHAAEVPEAFREIMDQETYKKSVQYTLSKARLGTASDTYSTALLCILLFSGWLAELFGLIAEISGQTHWGLALTLWSIILMMSLLSLPFSWYSQFRLEERFNFNNSTQRTWWTDQAKAIVLSLTIGVPLLALILWLVEASG</sequence>
<evidence type="ECO:0000256" key="1">
    <source>
        <dbReference type="SAM" id="Phobius"/>
    </source>
</evidence>
<keyword evidence="1" id="KW-1133">Transmembrane helix</keyword>
<accession>A0A382CDV9</accession>